<comment type="caution">
    <text evidence="2">The sequence shown here is derived from an EMBL/GenBank/DDBJ whole genome shotgun (WGS) entry which is preliminary data.</text>
</comment>
<feature type="transmembrane region" description="Helical" evidence="1">
    <location>
        <begin position="154"/>
        <end position="177"/>
    </location>
</feature>
<proteinExistence type="predicted"/>
<evidence type="ECO:0000256" key="1">
    <source>
        <dbReference type="SAM" id="Phobius"/>
    </source>
</evidence>
<evidence type="ECO:0008006" key="4">
    <source>
        <dbReference type="Google" id="ProtNLM"/>
    </source>
</evidence>
<keyword evidence="1" id="KW-0812">Transmembrane</keyword>
<evidence type="ECO:0000313" key="2">
    <source>
        <dbReference type="EMBL" id="TCJ14296.1"/>
    </source>
</evidence>
<keyword evidence="1" id="KW-0472">Membrane</keyword>
<organism evidence="2 3">
    <name type="scientific">Flaviaesturariibacter flavus</name>
    <dbReference type="NCBI Taxonomy" id="2502780"/>
    <lineage>
        <taxon>Bacteria</taxon>
        <taxon>Pseudomonadati</taxon>
        <taxon>Bacteroidota</taxon>
        <taxon>Chitinophagia</taxon>
        <taxon>Chitinophagales</taxon>
        <taxon>Chitinophagaceae</taxon>
        <taxon>Flaviaestuariibacter</taxon>
    </lineage>
</organism>
<gene>
    <name evidence="2" type="ORF">EPD60_09860</name>
</gene>
<accession>A0A4R1BBC0</accession>
<name>A0A4R1BBC0_9BACT</name>
<dbReference type="RefSeq" id="WP_131449285.1">
    <property type="nucleotide sequence ID" value="NZ_SJZI01000042.1"/>
</dbReference>
<dbReference type="OrthoDB" id="121450at2"/>
<dbReference type="EMBL" id="SJZI01000042">
    <property type="protein sequence ID" value="TCJ14296.1"/>
    <property type="molecule type" value="Genomic_DNA"/>
</dbReference>
<sequence>MKRNLSLVLVSAFLIISIVHLLVFAVVQQVHRQAANEGPRLLAGRLSVLAASGRLGTDTLDAETRSIIVSRGLFYLLADADGLIRATNLPGYDGPVRRLPVGLLGQARGRGSYAITWAPQGVRYALVLCRAGNTGTYVGGCQPLLYSESNVLKLWEMVLLSWIGCSVSLAFAGAVLFRRFGVLVAAQRNVLAA</sequence>
<protein>
    <recommendedName>
        <fullName evidence="4">Two-component sensor histidine kinase</fullName>
    </recommendedName>
</protein>
<evidence type="ECO:0000313" key="3">
    <source>
        <dbReference type="Proteomes" id="UP000295334"/>
    </source>
</evidence>
<keyword evidence="3" id="KW-1185">Reference proteome</keyword>
<dbReference type="Proteomes" id="UP000295334">
    <property type="component" value="Unassembled WGS sequence"/>
</dbReference>
<reference evidence="2 3" key="1">
    <citation type="submission" date="2019-03" db="EMBL/GenBank/DDBJ databases">
        <authorList>
            <person name="Kim M.K.M."/>
        </authorList>
    </citation>
    <scope>NUCLEOTIDE SEQUENCE [LARGE SCALE GENOMIC DNA]</scope>
    <source>
        <strain evidence="2 3">17J68-12</strain>
    </source>
</reference>
<dbReference type="AlphaFoldDB" id="A0A4R1BBC0"/>
<keyword evidence="1" id="KW-1133">Transmembrane helix</keyword>